<evidence type="ECO:0000313" key="2">
    <source>
        <dbReference type="EMBL" id="NYF44525.1"/>
    </source>
</evidence>
<accession>A0A852VEA8</accession>
<dbReference type="PANTHER" id="PTHR43162">
    <property type="match status" value="1"/>
</dbReference>
<dbReference type="Gene3D" id="3.40.50.720">
    <property type="entry name" value="NAD(P)-binding Rossmann-like Domain"/>
    <property type="match status" value="1"/>
</dbReference>
<dbReference type="EMBL" id="JACCCO010000003">
    <property type="protein sequence ID" value="NYF44525.1"/>
    <property type="molecule type" value="Genomic_DNA"/>
</dbReference>
<dbReference type="InterPro" id="IPR016040">
    <property type="entry name" value="NAD(P)-bd_dom"/>
</dbReference>
<dbReference type="InterPro" id="IPR036291">
    <property type="entry name" value="NAD(P)-bd_dom_sf"/>
</dbReference>
<sequence>MTVLVTGSRGAVARTLAGLLRERGLAVRAASSRPDGPDTVRCDLTDPSTFAAALKGVTSVFLYAEPSHAGAFTEEAARAGVEHIVLLSSSSVLAPDPEDNPLAKSHLDAERALDASPIRSTSLRPGSFAGNALAWSWSLRSGRPISLPFPGSHSDPIHEADVAEAALAVLTDPGLGGRPYTLTGPESLTFAEQIDILSRVTGRPIPFRQVTREEWKRETAGHIPASYADSLLDWWQSGDGRPVELTRAVPELTGHPARTFATWAQGHVGDFRADHPSPGR</sequence>
<name>A0A852VEA8_9ACTN</name>
<evidence type="ECO:0000313" key="3">
    <source>
        <dbReference type="Proteomes" id="UP000576393"/>
    </source>
</evidence>
<dbReference type="Pfam" id="PF13460">
    <property type="entry name" value="NAD_binding_10"/>
    <property type="match status" value="1"/>
</dbReference>
<dbReference type="InterPro" id="IPR051604">
    <property type="entry name" value="Ergot_Alk_Oxidoreductase"/>
</dbReference>
<keyword evidence="3" id="KW-1185">Reference proteome</keyword>
<dbReference type="SUPFAM" id="SSF51735">
    <property type="entry name" value="NAD(P)-binding Rossmann-fold domains"/>
    <property type="match status" value="1"/>
</dbReference>
<dbReference type="AlphaFoldDB" id="A0A852VEA8"/>
<gene>
    <name evidence="2" type="ORF">HDA43_006752</name>
</gene>
<evidence type="ECO:0000259" key="1">
    <source>
        <dbReference type="Pfam" id="PF13460"/>
    </source>
</evidence>
<feature type="domain" description="NAD(P)-binding" evidence="1">
    <location>
        <begin position="7"/>
        <end position="173"/>
    </location>
</feature>
<reference evidence="2 3" key="1">
    <citation type="submission" date="2020-07" db="EMBL/GenBank/DDBJ databases">
        <title>Sequencing the genomes of 1000 actinobacteria strains.</title>
        <authorList>
            <person name="Klenk H.-P."/>
        </authorList>
    </citation>
    <scope>NUCLEOTIDE SEQUENCE [LARGE SCALE GENOMIC DNA]</scope>
    <source>
        <strain evidence="2 3">DSM 45763</strain>
    </source>
</reference>
<dbReference type="Proteomes" id="UP000576393">
    <property type="component" value="Unassembled WGS sequence"/>
</dbReference>
<protein>
    <submittedName>
        <fullName evidence="2">Uncharacterized protein YbjT (DUF2867 family)</fullName>
    </submittedName>
</protein>
<proteinExistence type="predicted"/>
<organism evidence="2 3">
    <name type="scientific">Streptosporangium sandarakinum</name>
    <dbReference type="NCBI Taxonomy" id="1260955"/>
    <lineage>
        <taxon>Bacteria</taxon>
        <taxon>Bacillati</taxon>
        <taxon>Actinomycetota</taxon>
        <taxon>Actinomycetes</taxon>
        <taxon>Streptosporangiales</taxon>
        <taxon>Streptosporangiaceae</taxon>
        <taxon>Streptosporangium</taxon>
    </lineage>
</organism>
<comment type="caution">
    <text evidence="2">The sequence shown here is derived from an EMBL/GenBank/DDBJ whole genome shotgun (WGS) entry which is preliminary data.</text>
</comment>
<dbReference type="RefSeq" id="WP_179828676.1">
    <property type="nucleotide sequence ID" value="NZ_JACCCO010000003.1"/>
</dbReference>
<dbReference type="PANTHER" id="PTHR43162:SF1">
    <property type="entry name" value="PRESTALK A DIFFERENTIATION PROTEIN A"/>
    <property type="match status" value="1"/>
</dbReference>